<organism evidence="2">
    <name type="scientific">marine sediment metagenome</name>
    <dbReference type="NCBI Taxonomy" id="412755"/>
    <lineage>
        <taxon>unclassified sequences</taxon>
        <taxon>metagenomes</taxon>
        <taxon>ecological metagenomes</taxon>
    </lineage>
</organism>
<comment type="caution">
    <text evidence="2">The sequence shown here is derived from an EMBL/GenBank/DDBJ whole genome shotgun (WGS) entry which is preliminary data.</text>
</comment>
<dbReference type="Gene3D" id="3.90.550.10">
    <property type="entry name" value="Spore Coat Polysaccharide Biosynthesis Protein SpsA, Chain A"/>
    <property type="match status" value="1"/>
</dbReference>
<gene>
    <name evidence="2" type="ORF">S01H4_42329</name>
</gene>
<dbReference type="InterPro" id="IPR029044">
    <property type="entry name" value="Nucleotide-diphossugar_trans"/>
</dbReference>
<dbReference type="AlphaFoldDB" id="X1E829"/>
<protein>
    <recommendedName>
        <fullName evidence="1">Glycosyltransferase 2-like domain-containing protein</fullName>
    </recommendedName>
</protein>
<name>X1E829_9ZZZZ</name>
<dbReference type="Pfam" id="PF00535">
    <property type="entry name" value="Glycos_transf_2"/>
    <property type="match status" value="1"/>
</dbReference>
<accession>X1E829</accession>
<dbReference type="PANTHER" id="PTHR43179">
    <property type="entry name" value="RHAMNOSYLTRANSFERASE WBBL"/>
    <property type="match status" value="1"/>
</dbReference>
<proteinExistence type="predicted"/>
<feature type="non-terminal residue" evidence="2">
    <location>
        <position position="168"/>
    </location>
</feature>
<evidence type="ECO:0000259" key="1">
    <source>
        <dbReference type="Pfam" id="PF00535"/>
    </source>
</evidence>
<dbReference type="PANTHER" id="PTHR43179:SF7">
    <property type="entry name" value="RHAMNOSYLTRANSFERASE WBBL"/>
    <property type="match status" value="1"/>
</dbReference>
<feature type="domain" description="Glycosyltransferase 2-like" evidence="1">
    <location>
        <begin position="4"/>
        <end position="129"/>
    </location>
</feature>
<reference evidence="2" key="1">
    <citation type="journal article" date="2014" name="Front. Microbiol.">
        <title>High frequency of phylogenetically diverse reductive dehalogenase-homologous genes in deep subseafloor sedimentary metagenomes.</title>
        <authorList>
            <person name="Kawai M."/>
            <person name="Futagami T."/>
            <person name="Toyoda A."/>
            <person name="Takaki Y."/>
            <person name="Nishi S."/>
            <person name="Hori S."/>
            <person name="Arai W."/>
            <person name="Tsubouchi T."/>
            <person name="Morono Y."/>
            <person name="Uchiyama I."/>
            <person name="Ito T."/>
            <person name="Fujiyama A."/>
            <person name="Inagaki F."/>
            <person name="Takami H."/>
        </authorList>
    </citation>
    <scope>NUCLEOTIDE SEQUENCE</scope>
    <source>
        <strain evidence="2">Expedition CK06-06</strain>
    </source>
</reference>
<dbReference type="SUPFAM" id="SSF53448">
    <property type="entry name" value="Nucleotide-diphospho-sugar transferases"/>
    <property type="match status" value="1"/>
</dbReference>
<dbReference type="CDD" id="cd04186">
    <property type="entry name" value="GT_2_like_c"/>
    <property type="match status" value="1"/>
</dbReference>
<evidence type="ECO:0000313" key="2">
    <source>
        <dbReference type="EMBL" id="GAH04818.1"/>
    </source>
</evidence>
<dbReference type="InterPro" id="IPR001173">
    <property type="entry name" value="Glyco_trans_2-like"/>
</dbReference>
<sequence length="168" mass="19251">MDVSIIIVSFNAGDYLNKCLLSVKKETASNYEIIVVDNHSRDDSVDIAKKYYPDVKLVELQENVGFAKANNIAFKAANGRYVFMLNPDTVVLNGAIDKLVQFMDHNKSAGACGPKNLNPDLSLQYNCHHFPSLLLSLWEYLQLKRFFPHSRIFGREHMSYWDYNIVKE</sequence>
<dbReference type="EMBL" id="BART01023234">
    <property type="protein sequence ID" value="GAH04818.1"/>
    <property type="molecule type" value="Genomic_DNA"/>
</dbReference>